<dbReference type="GO" id="GO:0055085">
    <property type="term" value="P:transmembrane transport"/>
    <property type="evidence" value="ECO:0007669"/>
    <property type="project" value="InterPro"/>
</dbReference>
<evidence type="ECO:0000256" key="3">
    <source>
        <dbReference type="ARBA" id="ARBA00022448"/>
    </source>
</evidence>
<evidence type="ECO:0000256" key="2">
    <source>
        <dbReference type="ARBA" id="ARBA00007069"/>
    </source>
</evidence>
<name>A0A6L5GSW7_9FIRM</name>
<dbReference type="Proteomes" id="UP000473648">
    <property type="component" value="Unassembled WGS sequence"/>
</dbReference>
<evidence type="ECO:0000313" key="10">
    <source>
        <dbReference type="EMBL" id="MQM73354.1"/>
    </source>
</evidence>
<accession>A0A6L5GSW7</accession>
<dbReference type="PANTHER" id="PTHR43848:SF2">
    <property type="entry name" value="PUTRESCINE TRANSPORT SYSTEM PERMEASE PROTEIN POTI"/>
    <property type="match status" value="1"/>
</dbReference>
<keyword evidence="3 8" id="KW-0813">Transport</keyword>
<feature type="transmembrane region" description="Helical" evidence="8">
    <location>
        <begin position="102"/>
        <end position="126"/>
    </location>
</feature>
<evidence type="ECO:0000256" key="7">
    <source>
        <dbReference type="ARBA" id="ARBA00023136"/>
    </source>
</evidence>
<feature type="transmembrane region" description="Helical" evidence="8">
    <location>
        <begin position="180"/>
        <end position="204"/>
    </location>
</feature>
<evidence type="ECO:0000256" key="5">
    <source>
        <dbReference type="ARBA" id="ARBA00022692"/>
    </source>
</evidence>
<evidence type="ECO:0000259" key="9">
    <source>
        <dbReference type="PROSITE" id="PS50928"/>
    </source>
</evidence>
<dbReference type="Gene3D" id="1.10.3720.10">
    <property type="entry name" value="MetI-like"/>
    <property type="match status" value="1"/>
</dbReference>
<comment type="similarity">
    <text evidence="2">Belongs to the binding-protein-dependent transport system permease family. CysTW subfamily.</text>
</comment>
<feature type="transmembrane region" description="Helical" evidence="8">
    <location>
        <begin position="237"/>
        <end position="258"/>
    </location>
</feature>
<keyword evidence="6 8" id="KW-1133">Transmembrane helix</keyword>
<keyword evidence="4" id="KW-1003">Cell membrane</keyword>
<dbReference type="Pfam" id="PF00528">
    <property type="entry name" value="BPD_transp_1"/>
    <property type="match status" value="1"/>
</dbReference>
<dbReference type="InterPro" id="IPR000515">
    <property type="entry name" value="MetI-like"/>
</dbReference>
<dbReference type="PROSITE" id="PS50928">
    <property type="entry name" value="ABC_TM1"/>
    <property type="match status" value="1"/>
</dbReference>
<dbReference type="AlphaFoldDB" id="A0A6L5GSW7"/>
<proteinExistence type="inferred from homology"/>
<dbReference type="CDD" id="cd06261">
    <property type="entry name" value="TM_PBP2"/>
    <property type="match status" value="1"/>
</dbReference>
<evidence type="ECO:0000256" key="1">
    <source>
        <dbReference type="ARBA" id="ARBA00004651"/>
    </source>
</evidence>
<comment type="subcellular location">
    <subcellularLocation>
        <location evidence="1 8">Cell membrane</location>
        <topology evidence="1 8">Multi-pass membrane protein</topology>
    </subcellularLocation>
</comment>
<feature type="transmembrane region" description="Helical" evidence="8">
    <location>
        <begin position="12"/>
        <end position="37"/>
    </location>
</feature>
<evidence type="ECO:0000256" key="4">
    <source>
        <dbReference type="ARBA" id="ARBA00022475"/>
    </source>
</evidence>
<keyword evidence="5 8" id="KW-0812">Transmembrane</keyword>
<evidence type="ECO:0000313" key="11">
    <source>
        <dbReference type="Proteomes" id="UP000473648"/>
    </source>
</evidence>
<feature type="transmembrane region" description="Helical" evidence="8">
    <location>
        <begin position="62"/>
        <end position="90"/>
    </location>
</feature>
<organism evidence="10 11">
    <name type="scientific">Candidatus Pseudoramibacter fermentans</name>
    <dbReference type="NCBI Taxonomy" id="2594427"/>
    <lineage>
        <taxon>Bacteria</taxon>
        <taxon>Bacillati</taxon>
        <taxon>Bacillota</taxon>
        <taxon>Clostridia</taxon>
        <taxon>Eubacteriales</taxon>
        <taxon>Eubacteriaceae</taxon>
        <taxon>Pseudoramibacter</taxon>
    </lineage>
</organism>
<dbReference type="PANTHER" id="PTHR43848">
    <property type="entry name" value="PUTRESCINE TRANSPORT SYSTEM PERMEASE PROTEIN POTI"/>
    <property type="match status" value="1"/>
</dbReference>
<dbReference type="InterPro" id="IPR051789">
    <property type="entry name" value="Bact_Polyamine_Transport"/>
</dbReference>
<dbReference type="InterPro" id="IPR035906">
    <property type="entry name" value="MetI-like_sf"/>
</dbReference>
<feature type="transmembrane region" description="Helical" evidence="8">
    <location>
        <begin position="138"/>
        <end position="159"/>
    </location>
</feature>
<keyword evidence="11" id="KW-1185">Reference proteome</keyword>
<dbReference type="EMBL" id="VOGB01000005">
    <property type="protein sequence ID" value="MQM73354.1"/>
    <property type="molecule type" value="Genomic_DNA"/>
</dbReference>
<protein>
    <submittedName>
        <fullName evidence="10">ABC transporter permease</fullName>
    </submittedName>
</protein>
<dbReference type="GO" id="GO:0005886">
    <property type="term" value="C:plasma membrane"/>
    <property type="evidence" value="ECO:0007669"/>
    <property type="project" value="UniProtKB-SubCell"/>
</dbReference>
<keyword evidence="7 8" id="KW-0472">Membrane</keyword>
<dbReference type="SUPFAM" id="SSF161098">
    <property type="entry name" value="MetI-like"/>
    <property type="match status" value="1"/>
</dbReference>
<feature type="domain" description="ABC transmembrane type-1" evidence="9">
    <location>
        <begin position="67"/>
        <end position="258"/>
    </location>
</feature>
<evidence type="ECO:0000256" key="8">
    <source>
        <dbReference type="RuleBase" id="RU363032"/>
    </source>
</evidence>
<evidence type="ECO:0000256" key="6">
    <source>
        <dbReference type="ARBA" id="ARBA00022989"/>
    </source>
</evidence>
<comment type="caution">
    <text evidence="10">The sequence shown here is derived from an EMBL/GenBank/DDBJ whole genome shotgun (WGS) entry which is preliminary data.</text>
</comment>
<reference evidence="10" key="1">
    <citation type="journal article" date="2020" name="Appl. Environ. Microbiol.">
        <title>Medium-Chain Fatty Acid Synthesis by 'Candidatus Weimeria bifida' gen. nov., sp. nov., and 'Candidatus Pseudoramibacter fermentans' sp. nov.</title>
        <authorList>
            <person name="Scarborough M.J."/>
            <person name="Myers K.S."/>
            <person name="Donohue T.J."/>
            <person name="Noguera D.R."/>
        </authorList>
    </citation>
    <scope>NUCLEOTIDE SEQUENCE</scope>
    <source>
        <strain evidence="10">EUB1.1</strain>
    </source>
</reference>
<gene>
    <name evidence="10" type="ORF">FRC53_08100</name>
</gene>
<sequence>MKQRENRRASDVFLKIVVAVVMIFVYAPVAVMVVYSFNNSRANMIWLGFTTQYYKQLFQDQYLWSIFGTTLIIAAVATAIGTVVGTLGAVGFRKHQFFGKELIHYSMYFPIVIPEIVLGVALLLFFDRMGIELGMPTIIIGNATLILPYVYITVNARLVGMDPSIEEASYDLGADRGYTFFHVTLPAIMPGVLSGAFMSFSLVLDELIVTSFLASARITTLPIKVYSMVKKGVTPEINALSTIILFVCLGCVAAWLIVGGIKQKREREAREKALNVD</sequence>